<gene>
    <name evidence="8" type="ORF">PHYBLDRAFT_78709</name>
</gene>
<evidence type="ECO:0000313" key="8">
    <source>
        <dbReference type="EMBL" id="OAD69045.1"/>
    </source>
</evidence>
<evidence type="ECO:0000256" key="2">
    <source>
        <dbReference type="ARBA" id="ARBA00023015"/>
    </source>
</evidence>
<dbReference type="SUPFAM" id="SSF47459">
    <property type="entry name" value="HLH, helix-loop-helix DNA-binding domain"/>
    <property type="match status" value="1"/>
</dbReference>
<feature type="region of interest" description="Disordered" evidence="6">
    <location>
        <begin position="1"/>
        <end position="35"/>
    </location>
</feature>
<dbReference type="GO" id="GO:0005634">
    <property type="term" value="C:nucleus"/>
    <property type="evidence" value="ECO:0007669"/>
    <property type="project" value="UniProtKB-SubCell"/>
</dbReference>
<dbReference type="RefSeq" id="XP_018287085.1">
    <property type="nucleotide sequence ID" value="XM_018443383.1"/>
</dbReference>
<dbReference type="AlphaFoldDB" id="A0A162WME6"/>
<feature type="region of interest" description="Disordered" evidence="6">
    <location>
        <begin position="370"/>
        <end position="430"/>
    </location>
</feature>
<keyword evidence="3 8" id="KW-0238">DNA-binding</keyword>
<keyword evidence="9" id="KW-1185">Reference proteome</keyword>
<dbReference type="CDD" id="cd11404">
    <property type="entry name" value="bHLHzip_Mlx_like"/>
    <property type="match status" value="1"/>
</dbReference>
<protein>
    <submittedName>
        <fullName evidence="8">Helix-loop-helix DNA-binding domain-containing transcription factor</fullName>
    </submittedName>
</protein>
<feature type="compositionally biased region" description="Low complexity" evidence="6">
    <location>
        <begin position="370"/>
        <end position="383"/>
    </location>
</feature>
<dbReference type="PANTHER" id="PTHR15741:SF27">
    <property type="entry name" value="TRANSCRIPTION FACTOR AP-4"/>
    <property type="match status" value="1"/>
</dbReference>
<evidence type="ECO:0000259" key="7">
    <source>
        <dbReference type="PROSITE" id="PS50888"/>
    </source>
</evidence>
<name>A0A162WME6_PHYB8</name>
<feature type="compositionally biased region" description="Basic residues" evidence="6">
    <location>
        <begin position="395"/>
        <end position="407"/>
    </location>
</feature>
<feature type="compositionally biased region" description="Low complexity" evidence="6">
    <location>
        <begin position="294"/>
        <end position="311"/>
    </location>
</feature>
<dbReference type="Gene3D" id="4.10.280.10">
    <property type="entry name" value="Helix-loop-helix DNA-binding domain"/>
    <property type="match status" value="1"/>
</dbReference>
<dbReference type="GO" id="GO:0000981">
    <property type="term" value="F:DNA-binding transcription factor activity, RNA polymerase II-specific"/>
    <property type="evidence" value="ECO:0007669"/>
    <property type="project" value="TreeGrafter"/>
</dbReference>
<dbReference type="EMBL" id="KV440993">
    <property type="protein sequence ID" value="OAD69045.1"/>
    <property type="molecule type" value="Genomic_DNA"/>
</dbReference>
<dbReference type="Pfam" id="PF00010">
    <property type="entry name" value="HLH"/>
    <property type="match status" value="1"/>
</dbReference>
<dbReference type="InterPro" id="IPR036638">
    <property type="entry name" value="HLH_DNA-bd_sf"/>
</dbReference>
<keyword evidence="5" id="KW-0539">Nucleus</keyword>
<dbReference type="VEuPathDB" id="FungiDB:PHYBLDRAFT_78709"/>
<evidence type="ECO:0000256" key="6">
    <source>
        <dbReference type="SAM" id="MobiDB-lite"/>
    </source>
</evidence>
<comment type="subcellular location">
    <subcellularLocation>
        <location evidence="1">Nucleus</location>
    </subcellularLocation>
</comment>
<dbReference type="GeneID" id="29004288"/>
<dbReference type="GO" id="GO:0046983">
    <property type="term" value="F:protein dimerization activity"/>
    <property type="evidence" value="ECO:0007669"/>
    <property type="project" value="InterPro"/>
</dbReference>
<keyword evidence="4" id="KW-0804">Transcription</keyword>
<dbReference type="STRING" id="763407.A0A162WME6"/>
<organism evidence="8 9">
    <name type="scientific">Phycomyces blakesleeanus (strain ATCC 8743b / DSM 1359 / FGSC 10004 / NBRC 33097 / NRRL 1555)</name>
    <dbReference type="NCBI Taxonomy" id="763407"/>
    <lineage>
        <taxon>Eukaryota</taxon>
        <taxon>Fungi</taxon>
        <taxon>Fungi incertae sedis</taxon>
        <taxon>Mucoromycota</taxon>
        <taxon>Mucoromycotina</taxon>
        <taxon>Mucoromycetes</taxon>
        <taxon>Mucorales</taxon>
        <taxon>Phycomycetaceae</taxon>
        <taxon>Phycomyces</taxon>
    </lineage>
</organism>
<feature type="compositionally biased region" description="Basic residues" evidence="6">
    <location>
        <begin position="282"/>
        <end position="293"/>
    </location>
</feature>
<accession>A0A162WME6</accession>
<feature type="region of interest" description="Disordered" evidence="6">
    <location>
        <begin position="268"/>
        <end position="313"/>
    </location>
</feature>
<keyword evidence="2" id="KW-0805">Transcription regulation</keyword>
<evidence type="ECO:0000256" key="4">
    <source>
        <dbReference type="ARBA" id="ARBA00023163"/>
    </source>
</evidence>
<dbReference type="InterPro" id="IPR011598">
    <property type="entry name" value="bHLH_dom"/>
</dbReference>
<dbReference type="SMART" id="SM00353">
    <property type="entry name" value="HLH"/>
    <property type="match status" value="1"/>
</dbReference>
<dbReference type="InterPro" id="IPR052207">
    <property type="entry name" value="Max-like/E-box_TFs"/>
</dbReference>
<dbReference type="PROSITE" id="PS50888">
    <property type="entry name" value="BHLH"/>
    <property type="match status" value="1"/>
</dbReference>
<feature type="compositionally biased region" description="Basic and acidic residues" evidence="6">
    <location>
        <begin position="176"/>
        <end position="197"/>
    </location>
</feature>
<feature type="compositionally biased region" description="Low complexity" evidence="6">
    <location>
        <begin position="11"/>
        <end position="22"/>
    </location>
</feature>
<sequence>MEFDTPVPHKAASITSITSNSSWDNPPSLYSGRDSVSSLYDADESPCLQEPGSFEEFHFSLGLDPALSIPVPFEAEAYMPLPQDFGEDVLLDEHDKKTFGEFLNGFFIEEDLDNDPFSLAKTTKAFMDNACSQVTQMQRNPSPDKPAEDDSIRKRPHDRSSPSPSPSPSLSKRTKPNRDLLTEDEKRANHIASEQKRRNTIRSGFKDLTDIIPTLKNINNSKSTVLFKAVDYIRHLEKRNRGLKDRLAALQMRAEVKGRVSNLMNKHQNHNHHQHNNNSSNHNHHHHHHHHHNQQQQQQQHNHHQQQQSSHHFTRPTAFTTLPRRLSDAIPSNLPPEAVAALMVHKDQQRQLERLQEQLRVQQALLAKHNIHSPTSTSTSTSSLYNRLKQEQRSANKHRFPGHHHHHSSYDSISIPSHTNVHSPPYHDTPALVMPVTEDDTPEDWSQPYDTMDAPSLNIPADEEYGKETAFRERLLSCGKLKYLHPPQQQ</sequence>
<reference evidence="9" key="1">
    <citation type="submission" date="2015-06" db="EMBL/GenBank/DDBJ databases">
        <title>Expansion of signal transduction pathways in fungi by whole-genome duplication.</title>
        <authorList>
            <consortium name="DOE Joint Genome Institute"/>
            <person name="Corrochano L.M."/>
            <person name="Kuo A."/>
            <person name="Marcet-Houben M."/>
            <person name="Polaino S."/>
            <person name="Salamov A."/>
            <person name="Villalobos J.M."/>
            <person name="Alvarez M.I."/>
            <person name="Avalos J."/>
            <person name="Benito E.P."/>
            <person name="Benoit I."/>
            <person name="Burger G."/>
            <person name="Camino L.P."/>
            <person name="Canovas D."/>
            <person name="Cerda-Olmedo E."/>
            <person name="Cheng J.-F."/>
            <person name="Dominguez A."/>
            <person name="Elias M."/>
            <person name="Eslava A.P."/>
            <person name="Glaser F."/>
            <person name="Grimwood J."/>
            <person name="Gutierrez G."/>
            <person name="Heitman J."/>
            <person name="Henrissat B."/>
            <person name="Iturriaga E.A."/>
            <person name="Lang B.F."/>
            <person name="Lavin J.L."/>
            <person name="Lee S."/>
            <person name="Li W."/>
            <person name="Lindquist E."/>
            <person name="Lopez-Garcia S."/>
            <person name="Luque E.M."/>
            <person name="Marcos A.T."/>
            <person name="Martin J."/>
            <person name="McCluskey K."/>
            <person name="Medina H.R."/>
            <person name="Miralles-Duran A."/>
            <person name="Miyazaki A."/>
            <person name="Munoz-Torres E."/>
            <person name="Oguiza J.A."/>
            <person name="Ohm R."/>
            <person name="Olmedo M."/>
            <person name="Orejas M."/>
            <person name="Ortiz-Castellanos L."/>
            <person name="Pisabarro A.G."/>
            <person name="Rodriguez-Romero J."/>
            <person name="Ruiz-Herrera J."/>
            <person name="Ruiz-Vazquez R."/>
            <person name="Sanz C."/>
            <person name="Schackwitz W."/>
            <person name="Schmutz J."/>
            <person name="Shahriari M."/>
            <person name="Shelest E."/>
            <person name="Silva-Franco F."/>
            <person name="Soanes D."/>
            <person name="Syed K."/>
            <person name="Tagua V.G."/>
            <person name="Talbot N.J."/>
            <person name="Thon M."/>
            <person name="De vries R.P."/>
            <person name="Wiebenga A."/>
            <person name="Yadav J.S."/>
            <person name="Braun E.L."/>
            <person name="Baker S."/>
            <person name="Garre V."/>
            <person name="Horwitz B."/>
            <person name="Torres-Martinez S."/>
            <person name="Idnurm A."/>
            <person name="Herrera-Estrella A."/>
            <person name="Gabaldon T."/>
            <person name="Grigoriev I.V."/>
        </authorList>
    </citation>
    <scope>NUCLEOTIDE SEQUENCE [LARGE SCALE GENOMIC DNA]</scope>
    <source>
        <strain evidence="9">NRRL 1555(-)</strain>
    </source>
</reference>
<evidence type="ECO:0000256" key="1">
    <source>
        <dbReference type="ARBA" id="ARBA00004123"/>
    </source>
</evidence>
<dbReference type="PANTHER" id="PTHR15741">
    <property type="entry name" value="BASIC HELIX-LOOP-HELIX ZIP TRANSCRIPTION FACTOR"/>
    <property type="match status" value="1"/>
</dbReference>
<dbReference type="OrthoDB" id="5778525at2759"/>
<evidence type="ECO:0000256" key="3">
    <source>
        <dbReference type="ARBA" id="ARBA00023125"/>
    </source>
</evidence>
<feature type="region of interest" description="Disordered" evidence="6">
    <location>
        <begin position="134"/>
        <end position="198"/>
    </location>
</feature>
<dbReference type="InParanoid" id="A0A162WME6"/>
<dbReference type="GO" id="GO:0000978">
    <property type="term" value="F:RNA polymerase II cis-regulatory region sequence-specific DNA binding"/>
    <property type="evidence" value="ECO:0007669"/>
    <property type="project" value="TreeGrafter"/>
</dbReference>
<dbReference type="Proteomes" id="UP000077315">
    <property type="component" value="Unassembled WGS sequence"/>
</dbReference>
<proteinExistence type="predicted"/>
<evidence type="ECO:0000256" key="5">
    <source>
        <dbReference type="ARBA" id="ARBA00023242"/>
    </source>
</evidence>
<evidence type="ECO:0000313" key="9">
    <source>
        <dbReference type="Proteomes" id="UP000077315"/>
    </source>
</evidence>
<feature type="domain" description="BHLH" evidence="7">
    <location>
        <begin position="185"/>
        <end position="236"/>
    </location>
</feature>